<comment type="caution">
    <text evidence="1">The sequence shown here is derived from an EMBL/GenBank/DDBJ whole genome shotgun (WGS) entry which is preliminary data.</text>
</comment>
<gene>
    <name evidence="1" type="ORF">MONAX_5E019868</name>
</gene>
<reference evidence="1" key="1">
    <citation type="submission" date="2019-04" db="EMBL/GenBank/DDBJ databases">
        <authorList>
            <person name="Alioto T."/>
            <person name="Alioto T."/>
        </authorList>
    </citation>
    <scope>NUCLEOTIDE SEQUENCE [LARGE SCALE GENOMIC DNA]</scope>
</reference>
<dbReference type="AlphaFoldDB" id="A0A5E4CTD8"/>
<dbReference type="Proteomes" id="UP000335636">
    <property type="component" value="Unassembled WGS sequence"/>
</dbReference>
<sequence length="116" mass="13591">MLRILKAGHIKQYYILERRKPHALFICSRLHCDLPPLNLYHGINFVIFPPCSSFDLFPTQNFLWFERSSLCTSFLVSHSLNNCQVREEIRGSSTIEEGARCLQVVYPRYNFNLNPV</sequence>
<evidence type="ECO:0000313" key="2">
    <source>
        <dbReference type="Proteomes" id="UP000335636"/>
    </source>
</evidence>
<evidence type="ECO:0000313" key="1">
    <source>
        <dbReference type="EMBL" id="VTJ85075.1"/>
    </source>
</evidence>
<dbReference type="EMBL" id="CABDUW010002015">
    <property type="protein sequence ID" value="VTJ85075.1"/>
    <property type="molecule type" value="Genomic_DNA"/>
</dbReference>
<organism evidence="1 2">
    <name type="scientific">Marmota monax</name>
    <name type="common">Woodchuck</name>
    <dbReference type="NCBI Taxonomy" id="9995"/>
    <lineage>
        <taxon>Eukaryota</taxon>
        <taxon>Metazoa</taxon>
        <taxon>Chordata</taxon>
        <taxon>Craniata</taxon>
        <taxon>Vertebrata</taxon>
        <taxon>Euteleostomi</taxon>
        <taxon>Mammalia</taxon>
        <taxon>Eutheria</taxon>
        <taxon>Euarchontoglires</taxon>
        <taxon>Glires</taxon>
        <taxon>Rodentia</taxon>
        <taxon>Sciuromorpha</taxon>
        <taxon>Sciuridae</taxon>
        <taxon>Xerinae</taxon>
        <taxon>Marmotini</taxon>
        <taxon>Marmota</taxon>
    </lineage>
</organism>
<accession>A0A5E4CTD8</accession>
<keyword evidence="2" id="KW-1185">Reference proteome</keyword>
<proteinExistence type="predicted"/>
<name>A0A5E4CTD8_MARMO</name>
<protein>
    <submittedName>
        <fullName evidence="1">Uncharacterized protein</fullName>
    </submittedName>
</protein>